<keyword evidence="2" id="KW-1185">Reference proteome</keyword>
<sequence length="314" mass="34512">MSYTTNNPLELKDAILRRLGAPIVHVEVTEQQVFDCISRALELYGEYHYDGFHKTYATVVLTEEQAKTGVISFAGGNVFAVTQVIRTNIGSIITMDGTAVYPWFTDFVMGMTGASMGGQCRWYGPNAFGADLGYFTQLMSYRDMMGDMLSPLPDFFFNSTTEMMRVAGKLQKGDLLVFEVYCKSYATVDSMLSGVDSTLSGTSAGYGFAMSDDDSVPSVAQKYANPNMSHGQIYAGQSNGMSKDNSYNNRWVKDMATAFVKELNGQVLAKHQGMQLPGGVTIDGIRLIEEARIDIDKLRQELELLDGPPPIIMG</sequence>
<name>J7KLN1_9CAUD</name>
<proteinExistence type="predicted"/>
<organism evidence="1 2">
    <name type="scientific">Aeromonas phage Aes508</name>
    <dbReference type="NCBI Taxonomy" id="1198013"/>
    <lineage>
        <taxon>Viruses</taxon>
        <taxon>Duplodnaviria</taxon>
        <taxon>Heunggongvirae</taxon>
        <taxon>Uroviricota</taxon>
        <taxon>Caudoviricetes</taxon>
        <taxon>Pantevenvirales</taxon>
        <taxon>Straboviridae</taxon>
        <taxon>Tulanevirus</taxon>
        <taxon>Tulanevirus aes508</taxon>
    </lineage>
</organism>
<dbReference type="RefSeq" id="YP_007010826.1">
    <property type="nucleotide sequence ID" value="NC_019543.1"/>
</dbReference>
<protein>
    <submittedName>
        <fullName evidence="1">Head completion protein</fullName>
    </submittedName>
</protein>
<dbReference type="KEGG" id="vg:14017004"/>
<dbReference type="GeneID" id="14017004"/>
<evidence type="ECO:0000313" key="2">
    <source>
        <dbReference type="Proteomes" id="UP000003289"/>
    </source>
</evidence>
<gene>
    <name evidence="1" type="ORF">Aes508_137</name>
</gene>
<dbReference type="EMBL" id="JN377894">
    <property type="protein sequence ID" value="AFQ97219.1"/>
    <property type="molecule type" value="Genomic_DNA"/>
</dbReference>
<reference evidence="1 2" key="1">
    <citation type="submission" date="2011-07" db="EMBL/GenBank/DDBJ databases">
        <title>Aeromonas salmonicida phage Aes508 complete genome.</title>
        <authorList>
            <person name="Petrov V.M."/>
            <person name="Ratnayaka S."/>
            <person name="Karam J.D."/>
        </authorList>
    </citation>
    <scope>NUCLEOTIDE SEQUENCE [LARGE SCALE GENOMIC DNA]</scope>
</reference>
<accession>J7KLN1</accession>
<dbReference type="Proteomes" id="UP000003289">
    <property type="component" value="Segment"/>
</dbReference>
<evidence type="ECO:0000313" key="1">
    <source>
        <dbReference type="EMBL" id="AFQ97219.1"/>
    </source>
</evidence>